<name>A0AAV6NNG5_9ROSI</name>
<dbReference type="InterPro" id="IPR008547">
    <property type="entry name" value="DUF829_TMEM53"/>
</dbReference>
<dbReference type="AlphaFoldDB" id="A0AAV6NNG5"/>
<keyword evidence="1" id="KW-0175">Coiled coil</keyword>
<dbReference type="InterPro" id="IPR003340">
    <property type="entry name" value="B3_DNA-bd"/>
</dbReference>
<feature type="coiled-coil region" evidence="1">
    <location>
        <begin position="951"/>
        <end position="992"/>
    </location>
</feature>
<comment type="caution">
    <text evidence="4">The sequence shown here is derived from an EMBL/GenBank/DDBJ whole genome shotgun (WGS) entry which is preliminary data.</text>
</comment>
<evidence type="ECO:0000256" key="1">
    <source>
        <dbReference type="SAM" id="Coils"/>
    </source>
</evidence>
<keyword evidence="5" id="KW-1185">Reference proteome</keyword>
<proteinExistence type="predicted"/>
<dbReference type="PROSITE" id="PS50863">
    <property type="entry name" value="B3"/>
    <property type="match status" value="1"/>
</dbReference>
<sequence>MLSGGVGGGSVYWGTRNEPRICRGVVVLFAWVSIQHRHLDKFVQLYASLGWNSLVCYADFLNIFDPERATSLAFLVLNELVEELRMKLRPVVFVGLSGASKACMCRVLQIIEGRCGSPLYMAECQMIRACVSGHIYDSSPIELISDLGARFAIHPAIRKVPGSSQLISWLAKGVSSGLDALYLTRFDSQRDEYWRTLCSSVNIGAPFLIICSEKDDRAPYKVICDFTKSIQELGADVQLVKFKDSPHLGHYKNYPAQYRAAVTIFLEKASSAYSHKIPQFKGERRGMEGDGMPELICDLQNAAVNSNQSFRRVAVGPSDHFFLPSSADSQDGREHHPPMPDQKERISPLSSPQGISAHSVLGQFLFDVCVPKNVEGWDIKFHGSLNGQPLASARRHSPFPGTKLIRRSRLESLPYGSISKILGGCTSVGNERVAQRRTGKIVRMNHTEVLQYMQRRRSFRLLYGAIGCDDRLGNSANKWVPLLHFISSSSISILILQNHTEISAPSSPKMNRGRPRKEKMLRRKSWASITPPGTSYDQETAQSFSHPRSVKFKRTTIDSIYNDSQSRSIVMAQAKEVQAKLPPGFPSFIKVMLPSHITGGFWLGLPRGFCDSYLPRQDTAMILQDENGMAFQTKYLSEKTGLSAGWRGFSLAHNLQQGDVLVFLLVMPNKFMVYIVRSNAVAEDGGAPGFEPVYIVRSNAVAEDGGAPGFEPVYIVRSNAVAEDGGAPGFERRAYNKQTPICSKENVPYMKEKQMALDNVTSKEADIHPVKIEEDDNPVSLAIDIHKDHGQTSRPVHNDTEMMPVLFESENNRNSFGSNSTNGIRLSNYTPDFNKVKSLNDFIISVNGLVIDSEFSSHVRAKYFELCSSQKAFLHEHILEGLNYKLVSGIISETINIADAIRACEVGITSQEHYITWDKSLTAFEGLGMNVAFLRSRIYRLLTLSIKIEMKRKMELKRDSTQEEIRTLVAKIMEARSVVKQLEAEIQSLENTDGGNMEALFKELASAPW</sequence>
<feature type="region of interest" description="Disordered" evidence="2">
    <location>
        <begin position="324"/>
        <end position="352"/>
    </location>
</feature>
<dbReference type="Proteomes" id="UP000685013">
    <property type="component" value="Chromosome 4"/>
</dbReference>
<evidence type="ECO:0000256" key="2">
    <source>
        <dbReference type="SAM" id="MobiDB-lite"/>
    </source>
</evidence>
<evidence type="ECO:0000313" key="5">
    <source>
        <dbReference type="Proteomes" id="UP000685013"/>
    </source>
</evidence>
<dbReference type="EMBL" id="JAGKQH010000004">
    <property type="protein sequence ID" value="KAG6600336.1"/>
    <property type="molecule type" value="Genomic_DNA"/>
</dbReference>
<dbReference type="PANTHER" id="PTHR12265">
    <property type="entry name" value="TRANSMEMBRANE PROTEIN 53"/>
    <property type="match status" value="1"/>
</dbReference>
<gene>
    <name evidence="4" type="ORF">SDJN03_05569</name>
</gene>
<accession>A0AAV6NNG5</accession>
<dbReference type="SMART" id="SM01019">
    <property type="entry name" value="B3"/>
    <property type="match status" value="1"/>
</dbReference>
<feature type="domain" description="TF-B3" evidence="3">
    <location>
        <begin position="588"/>
        <end position="679"/>
    </location>
</feature>
<dbReference type="CDD" id="cd10017">
    <property type="entry name" value="B3_DNA"/>
    <property type="match status" value="1"/>
</dbReference>
<feature type="region of interest" description="Disordered" evidence="2">
    <location>
        <begin position="504"/>
        <end position="523"/>
    </location>
</feature>
<feature type="compositionally biased region" description="Basic and acidic residues" evidence="2">
    <location>
        <begin position="330"/>
        <end position="346"/>
    </location>
</feature>
<protein>
    <submittedName>
        <fullName evidence="4">B3 domain-containing protein</fullName>
    </submittedName>
</protein>
<feature type="non-terminal residue" evidence="4">
    <location>
        <position position="1"/>
    </location>
</feature>
<dbReference type="GO" id="GO:0003677">
    <property type="term" value="F:DNA binding"/>
    <property type="evidence" value="ECO:0007669"/>
    <property type="project" value="InterPro"/>
</dbReference>
<dbReference type="PANTHER" id="PTHR12265:SF9">
    <property type="entry name" value="DUF829 DOMAIN PROTEIN"/>
    <property type="match status" value="1"/>
</dbReference>
<evidence type="ECO:0000313" key="4">
    <source>
        <dbReference type="EMBL" id="KAG6600336.1"/>
    </source>
</evidence>
<feature type="compositionally biased region" description="Basic residues" evidence="2">
    <location>
        <begin position="511"/>
        <end position="523"/>
    </location>
</feature>
<reference evidence="4 5" key="1">
    <citation type="journal article" date="2021" name="Hortic Res">
        <title>The domestication of Cucurbita argyrosperma as revealed by the genome of its wild relative.</title>
        <authorList>
            <person name="Barrera-Redondo J."/>
            <person name="Sanchez-de la Vega G."/>
            <person name="Aguirre-Liguori J.A."/>
            <person name="Castellanos-Morales G."/>
            <person name="Gutierrez-Guerrero Y.T."/>
            <person name="Aguirre-Dugua X."/>
            <person name="Aguirre-Planter E."/>
            <person name="Tenaillon M.I."/>
            <person name="Lira-Saade R."/>
            <person name="Eguiarte L.E."/>
        </authorList>
    </citation>
    <scope>NUCLEOTIDE SEQUENCE [LARGE SCALE GENOMIC DNA]</scope>
    <source>
        <strain evidence="4">JBR-2021</strain>
    </source>
</reference>
<organism evidence="4 5">
    <name type="scientific">Cucurbita argyrosperma subsp. sororia</name>
    <dbReference type="NCBI Taxonomy" id="37648"/>
    <lineage>
        <taxon>Eukaryota</taxon>
        <taxon>Viridiplantae</taxon>
        <taxon>Streptophyta</taxon>
        <taxon>Embryophyta</taxon>
        <taxon>Tracheophyta</taxon>
        <taxon>Spermatophyta</taxon>
        <taxon>Magnoliopsida</taxon>
        <taxon>eudicotyledons</taxon>
        <taxon>Gunneridae</taxon>
        <taxon>Pentapetalae</taxon>
        <taxon>rosids</taxon>
        <taxon>fabids</taxon>
        <taxon>Cucurbitales</taxon>
        <taxon>Cucurbitaceae</taxon>
        <taxon>Cucurbiteae</taxon>
        <taxon>Cucurbita</taxon>
    </lineage>
</organism>
<evidence type="ECO:0000259" key="3">
    <source>
        <dbReference type="PROSITE" id="PS50863"/>
    </source>
</evidence>
<dbReference type="Pfam" id="PF02362">
    <property type="entry name" value="B3"/>
    <property type="match status" value="1"/>
</dbReference>
<dbReference type="Pfam" id="PF05705">
    <property type="entry name" value="DUF829"/>
    <property type="match status" value="1"/>
</dbReference>